<reference evidence="1 2" key="1">
    <citation type="journal article" date="2012" name="Int. J. Syst. Evol. Microbiol.">
        <title>Vibrio caribbeanicus sp. nov., isolated from the marine sponge Scleritoderma cyanea.</title>
        <authorList>
            <person name="Hoffmann M."/>
            <person name="Monday S.R."/>
            <person name="Allard M.W."/>
            <person name="Strain E.A."/>
            <person name="Whittaker P."/>
            <person name="Naum M."/>
            <person name="McCarthy P.J."/>
            <person name="Lopez J.V."/>
            <person name="Fischer M."/>
            <person name="Brown E.W."/>
        </authorList>
    </citation>
    <scope>NUCLEOTIDE SEQUENCE [LARGE SCALE GENOMIC DNA]</scope>
    <source>
        <strain evidence="1 2">ATCC BAA-2122</strain>
    </source>
</reference>
<keyword evidence="2" id="KW-1185">Reference proteome</keyword>
<dbReference type="AlphaFoldDB" id="E3BKF0"/>
<dbReference type="EMBL" id="AEIU01000074">
    <property type="protein sequence ID" value="EFP96535.1"/>
    <property type="molecule type" value="Genomic_DNA"/>
</dbReference>
<name>E3BKF0_9VIBR</name>
<evidence type="ECO:0000313" key="2">
    <source>
        <dbReference type="Proteomes" id="UP000002943"/>
    </source>
</evidence>
<accession>E3BKF0</accession>
<dbReference type="RefSeq" id="WP_009601516.1">
    <property type="nucleotide sequence ID" value="NZ_AEIU01000074.1"/>
</dbReference>
<organism evidence="1 2">
    <name type="scientific">Vibrio caribbeanicus ATCC BAA-2122</name>
    <dbReference type="NCBI Taxonomy" id="796620"/>
    <lineage>
        <taxon>Bacteria</taxon>
        <taxon>Pseudomonadati</taxon>
        <taxon>Pseudomonadota</taxon>
        <taxon>Gammaproteobacteria</taxon>
        <taxon>Vibrionales</taxon>
        <taxon>Vibrionaceae</taxon>
        <taxon>Vibrio</taxon>
    </lineage>
</organism>
<gene>
    <name evidence="1" type="ORF">VIBC2010_05144</name>
</gene>
<protein>
    <submittedName>
        <fullName evidence="1">Uncharacterized protein</fullName>
    </submittedName>
</protein>
<proteinExistence type="predicted"/>
<evidence type="ECO:0000313" key="1">
    <source>
        <dbReference type="EMBL" id="EFP96535.1"/>
    </source>
</evidence>
<sequence length="75" mass="8953">MQDKSLETLNKLQREIYSKREIRAKKIMAELGELKEQILKDLAVDTNTSDETIKIYHRDHMPSQISEQDFFRTKK</sequence>
<comment type="caution">
    <text evidence="1">The sequence shown here is derived from an EMBL/GenBank/DDBJ whole genome shotgun (WGS) entry which is preliminary data.</text>
</comment>
<dbReference type="Proteomes" id="UP000002943">
    <property type="component" value="Unassembled WGS sequence"/>
</dbReference>